<dbReference type="Pfam" id="PF00001">
    <property type="entry name" value="7tm_1"/>
    <property type="match status" value="1"/>
</dbReference>
<reference evidence="10" key="1">
    <citation type="submission" date="2022-03" db="EMBL/GenBank/DDBJ databases">
        <authorList>
            <person name="Martin C."/>
        </authorList>
    </citation>
    <scope>NUCLEOTIDE SEQUENCE</scope>
</reference>
<dbReference type="OrthoDB" id="10015560at2759"/>
<dbReference type="GO" id="GO:0016020">
    <property type="term" value="C:membrane"/>
    <property type="evidence" value="ECO:0007669"/>
    <property type="project" value="UniProtKB-SubCell"/>
</dbReference>
<evidence type="ECO:0000313" key="10">
    <source>
        <dbReference type="EMBL" id="CAH1792884.1"/>
    </source>
</evidence>
<feature type="region of interest" description="Disordered" evidence="8">
    <location>
        <begin position="1"/>
        <end position="27"/>
    </location>
</feature>
<feature type="compositionally biased region" description="Basic residues" evidence="8">
    <location>
        <begin position="273"/>
        <end position="284"/>
    </location>
</feature>
<dbReference type="EMBL" id="CAIIXF020000008">
    <property type="protein sequence ID" value="CAH1792884.1"/>
    <property type="molecule type" value="Genomic_DNA"/>
</dbReference>
<dbReference type="PANTHER" id="PTHR24240">
    <property type="entry name" value="OPSIN"/>
    <property type="match status" value="1"/>
</dbReference>
<dbReference type="PRINTS" id="PR00237">
    <property type="entry name" value="GPCRRHODOPSN"/>
</dbReference>
<feature type="region of interest" description="Disordered" evidence="8">
    <location>
        <begin position="273"/>
        <end position="324"/>
    </location>
</feature>
<evidence type="ECO:0000256" key="5">
    <source>
        <dbReference type="ARBA" id="ARBA00023136"/>
    </source>
</evidence>
<keyword evidence="7" id="KW-0807">Transducer</keyword>
<keyword evidence="3 9" id="KW-1133">Transmembrane helix</keyword>
<evidence type="ECO:0000256" key="3">
    <source>
        <dbReference type="ARBA" id="ARBA00022989"/>
    </source>
</evidence>
<gene>
    <name evidence="10" type="ORF">OFUS_LOCUS17804</name>
</gene>
<dbReference type="PROSITE" id="PS50262">
    <property type="entry name" value="G_PROTEIN_RECEP_F1_2"/>
    <property type="match status" value="1"/>
</dbReference>
<evidence type="ECO:0000256" key="2">
    <source>
        <dbReference type="ARBA" id="ARBA00022692"/>
    </source>
</evidence>
<evidence type="ECO:0000256" key="4">
    <source>
        <dbReference type="ARBA" id="ARBA00023040"/>
    </source>
</evidence>
<dbReference type="GO" id="GO:0004930">
    <property type="term" value="F:G protein-coupled receptor activity"/>
    <property type="evidence" value="ECO:0007669"/>
    <property type="project" value="UniProtKB-KW"/>
</dbReference>
<dbReference type="SUPFAM" id="SSF81321">
    <property type="entry name" value="Family A G protein-coupled receptor-like"/>
    <property type="match status" value="1"/>
</dbReference>
<name>A0A8J1UNU5_OWEFU</name>
<dbReference type="AlphaFoldDB" id="A0A8J1UNU5"/>
<keyword evidence="4" id="KW-0297">G-protein coupled receptor</keyword>
<comment type="caution">
    <text evidence="10">The sequence shown here is derived from an EMBL/GenBank/DDBJ whole genome shotgun (WGS) entry which is preliminary data.</text>
</comment>
<sequence length="495" mass="56401">MSSNVTSADTTGSGVTTAPSPLGSTTVAPSDSTVDKFFLGLTYQLIVICAIGFNIILLLIFLRVKRFRTPAYWLLLDLAITDILAAFFWTLPTMVSAVGSSASWVPTEGFCKFQGFFCTAFFCHNMLTVVCLAFERVLKLVKPSKWEELFTSNTVVLLIIFNLWVYSIVMSIYPLIGWGAFTYFEGQKQCSFDFEKSVSHLNFLFITSFVFPVLVGFICHYLIKLKLRFMKKRVVPGMGEKMVIEENKEAPMDSYAAKLKKQQNKFKLAGMKKNKPTVGKKSKRKGNDDGYASDSSMSSSDEEDKKKVSTVTRNDQKKDEDFKPKRKRVHVLTKSDISLARTYFIVWLVFSLIWLFYFVINYIYTYSPTTALPDGFLVAAVWFTHITTFIKPLIFLTHGPFRKSTADALSSLKSCKCIKKQTQEEKVKYDFGVGELGNFDYFDEKRKARKTTVKRQRYKHELTPLYDNDNDGKKIEESTFVTKTTTTTTTTIDVK</sequence>
<evidence type="ECO:0000256" key="1">
    <source>
        <dbReference type="ARBA" id="ARBA00004141"/>
    </source>
</evidence>
<feature type="transmembrane region" description="Helical" evidence="9">
    <location>
        <begin position="113"/>
        <end position="134"/>
    </location>
</feature>
<keyword evidence="5 9" id="KW-0472">Membrane</keyword>
<keyword evidence="6" id="KW-0675">Receptor</keyword>
<comment type="subcellular location">
    <subcellularLocation>
        <location evidence="1">Membrane</location>
        <topology evidence="1">Multi-pass membrane protein</topology>
    </subcellularLocation>
</comment>
<feature type="transmembrane region" description="Helical" evidence="9">
    <location>
        <begin position="376"/>
        <end position="396"/>
    </location>
</feature>
<protein>
    <submittedName>
        <fullName evidence="10">Uncharacterized protein</fullName>
    </submittedName>
</protein>
<evidence type="ECO:0000313" key="11">
    <source>
        <dbReference type="Proteomes" id="UP000749559"/>
    </source>
</evidence>
<feature type="compositionally biased region" description="Basic and acidic residues" evidence="8">
    <location>
        <begin position="314"/>
        <end position="323"/>
    </location>
</feature>
<evidence type="ECO:0000256" key="8">
    <source>
        <dbReference type="SAM" id="MobiDB-lite"/>
    </source>
</evidence>
<dbReference type="InterPro" id="IPR050125">
    <property type="entry name" value="GPCR_opsins"/>
</dbReference>
<feature type="transmembrane region" description="Helical" evidence="9">
    <location>
        <begin position="201"/>
        <end position="223"/>
    </location>
</feature>
<keyword evidence="11" id="KW-1185">Reference proteome</keyword>
<evidence type="ECO:0000256" key="6">
    <source>
        <dbReference type="ARBA" id="ARBA00023170"/>
    </source>
</evidence>
<dbReference type="InterPro" id="IPR017452">
    <property type="entry name" value="GPCR_Rhodpsn_7TM"/>
</dbReference>
<dbReference type="InterPro" id="IPR000276">
    <property type="entry name" value="GPCR_Rhodpsn"/>
</dbReference>
<proteinExistence type="predicted"/>
<feature type="transmembrane region" description="Helical" evidence="9">
    <location>
        <begin position="74"/>
        <end position="93"/>
    </location>
</feature>
<feature type="transmembrane region" description="Helical" evidence="9">
    <location>
        <begin position="155"/>
        <end position="181"/>
    </location>
</feature>
<keyword evidence="2 9" id="KW-0812">Transmembrane</keyword>
<feature type="transmembrane region" description="Helical" evidence="9">
    <location>
        <begin position="344"/>
        <end position="364"/>
    </location>
</feature>
<organism evidence="10 11">
    <name type="scientific">Owenia fusiformis</name>
    <name type="common">Polychaete worm</name>
    <dbReference type="NCBI Taxonomy" id="6347"/>
    <lineage>
        <taxon>Eukaryota</taxon>
        <taxon>Metazoa</taxon>
        <taxon>Spiralia</taxon>
        <taxon>Lophotrochozoa</taxon>
        <taxon>Annelida</taxon>
        <taxon>Polychaeta</taxon>
        <taxon>Sedentaria</taxon>
        <taxon>Canalipalpata</taxon>
        <taxon>Sabellida</taxon>
        <taxon>Oweniida</taxon>
        <taxon>Oweniidae</taxon>
        <taxon>Owenia</taxon>
    </lineage>
</organism>
<evidence type="ECO:0000256" key="9">
    <source>
        <dbReference type="SAM" id="Phobius"/>
    </source>
</evidence>
<dbReference type="Gene3D" id="1.20.1070.10">
    <property type="entry name" value="Rhodopsin 7-helix transmembrane proteins"/>
    <property type="match status" value="1"/>
</dbReference>
<dbReference type="Proteomes" id="UP000749559">
    <property type="component" value="Unassembled WGS sequence"/>
</dbReference>
<accession>A0A8J1UNU5</accession>
<evidence type="ECO:0000256" key="7">
    <source>
        <dbReference type="ARBA" id="ARBA00023224"/>
    </source>
</evidence>
<feature type="transmembrane region" description="Helical" evidence="9">
    <location>
        <begin position="41"/>
        <end position="62"/>
    </location>
</feature>